<feature type="coiled-coil region" evidence="1">
    <location>
        <begin position="10"/>
        <end position="37"/>
    </location>
</feature>
<protein>
    <submittedName>
        <fullName evidence="2">Uncharacterized protein</fullName>
    </submittedName>
</protein>
<name>A0A7R9FUN7_9CRUS</name>
<reference evidence="2" key="1">
    <citation type="submission" date="2020-11" db="EMBL/GenBank/DDBJ databases">
        <authorList>
            <person name="Tran Van P."/>
        </authorList>
    </citation>
    <scope>NUCLEOTIDE SEQUENCE</scope>
</reference>
<keyword evidence="1" id="KW-0175">Coiled coil</keyword>
<evidence type="ECO:0000313" key="2">
    <source>
        <dbReference type="EMBL" id="CAD7255259.1"/>
    </source>
</evidence>
<keyword evidence="3" id="KW-1185">Reference proteome</keyword>
<proteinExistence type="predicted"/>
<dbReference type="SUPFAM" id="SSF48340">
    <property type="entry name" value="Interferon-induced guanylate-binding protein 1 (GBP1), C-terminal domain"/>
    <property type="match status" value="1"/>
</dbReference>
<feature type="non-terminal residue" evidence="2">
    <location>
        <position position="1"/>
    </location>
</feature>
<dbReference type="GO" id="GO:0005525">
    <property type="term" value="F:GTP binding"/>
    <property type="evidence" value="ECO:0007669"/>
    <property type="project" value="InterPro"/>
</dbReference>
<dbReference type="GO" id="GO:0003924">
    <property type="term" value="F:GTPase activity"/>
    <property type="evidence" value="ECO:0007669"/>
    <property type="project" value="InterPro"/>
</dbReference>
<sequence>MADSCCLAFRELLREKYDKYKRARERQEKDAEDSLARAVVSALDRYESRMIRFLDGPWRASREELRDRHAEYSREAIRAVWERGRRHPRVSGAHVDKFAR</sequence>
<evidence type="ECO:0000313" key="3">
    <source>
        <dbReference type="Proteomes" id="UP000677054"/>
    </source>
</evidence>
<dbReference type="EMBL" id="LR920620">
    <property type="protein sequence ID" value="CAD7255259.1"/>
    <property type="molecule type" value="Genomic_DNA"/>
</dbReference>
<gene>
    <name evidence="2" type="ORF">DSTB1V02_LOCUS15004</name>
</gene>
<organism evidence="2">
    <name type="scientific">Darwinula stevensoni</name>
    <dbReference type="NCBI Taxonomy" id="69355"/>
    <lineage>
        <taxon>Eukaryota</taxon>
        <taxon>Metazoa</taxon>
        <taxon>Ecdysozoa</taxon>
        <taxon>Arthropoda</taxon>
        <taxon>Crustacea</taxon>
        <taxon>Oligostraca</taxon>
        <taxon>Ostracoda</taxon>
        <taxon>Podocopa</taxon>
        <taxon>Podocopida</taxon>
        <taxon>Darwinulocopina</taxon>
        <taxon>Darwinuloidea</taxon>
        <taxon>Darwinulidae</taxon>
        <taxon>Darwinula</taxon>
    </lineage>
</organism>
<dbReference type="EMBL" id="CAJPEV010021102">
    <property type="protein sequence ID" value="CAG0908073.1"/>
    <property type="molecule type" value="Genomic_DNA"/>
</dbReference>
<evidence type="ECO:0000256" key="1">
    <source>
        <dbReference type="SAM" id="Coils"/>
    </source>
</evidence>
<dbReference type="InterPro" id="IPR036543">
    <property type="entry name" value="Guanylate-bd_C_sf"/>
</dbReference>
<dbReference type="AlphaFoldDB" id="A0A7R9FUN7"/>
<dbReference type="Proteomes" id="UP000677054">
    <property type="component" value="Unassembled WGS sequence"/>
</dbReference>
<accession>A0A7R9FUN7</accession>